<dbReference type="CDD" id="cd15482">
    <property type="entry name" value="Sialidase_non-viral"/>
    <property type="match status" value="1"/>
</dbReference>
<proteinExistence type="predicted"/>
<name>A0A517NUV1_9BACT</name>
<dbReference type="Proteomes" id="UP000319817">
    <property type="component" value="Chromosome"/>
</dbReference>
<dbReference type="AlphaFoldDB" id="A0A517NUV1"/>
<accession>A0A517NUV1</accession>
<reference evidence="2 3" key="1">
    <citation type="submission" date="2019-02" db="EMBL/GenBank/DDBJ databases">
        <title>Deep-cultivation of Planctomycetes and their phenomic and genomic characterization uncovers novel biology.</title>
        <authorList>
            <person name="Wiegand S."/>
            <person name="Jogler M."/>
            <person name="Boedeker C."/>
            <person name="Pinto D."/>
            <person name="Vollmers J."/>
            <person name="Rivas-Marin E."/>
            <person name="Kohn T."/>
            <person name="Peeters S.H."/>
            <person name="Heuer A."/>
            <person name="Rast P."/>
            <person name="Oberbeckmann S."/>
            <person name="Bunk B."/>
            <person name="Jeske O."/>
            <person name="Meyerdierks A."/>
            <person name="Storesund J.E."/>
            <person name="Kallscheuer N."/>
            <person name="Luecker S."/>
            <person name="Lage O.M."/>
            <person name="Pohl T."/>
            <person name="Merkel B.J."/>
            <person name="Hornburger P."/>
            <person name="Mueller R.-W."/>
            <person name="Bruemmer F."/>
            <person name="Labrenz M."/>
            <person name="Spormann A.M."/>
            <person name="Op den Camp H."/>
            <person name="Overmann J."/>
            <person name="Amann R."/>
            <person name="Jetten M.S.M."/>
            <person name="Mascher T."/>
            <person name="Medema M.H."/>
            <person name="Devos D.P."/>
            <person name="Kaster A.-K."/>
            <person name="Ovreas L."/>
            <person name="Rohde M."/>
            <person name="Galperin M.Y."/>
            <person name="Jogler C."/>
        </authorList>
    </citation>
    <scope>NUCLEOTIDE SEQUENCE [LARGE SCALE GENOMIC DNA]</scope>
    <source>
        <strain evidence="2 3">K23_9</strain>
    </source>
</reference>
<keyword evidence="1" id="KW-0812">Transmembrane</keyword>
<dbReference type="EMBL" id="CP036526">
    <property type="protein sequence ID" value="QDT10904.1"/>
    <property type="molecule type" value="Genomic_DNA"/>
</dbReference>
<dbReference type="Pfam" id="PF15892">
    <property type="entry name" value="BNR_4"/>
    <property type="match status" value="1"/>
</dbReference>
<keyword evidence="1" id="KW-0472">Membrane</keyword>
<protein>
    <recommendedName>
        <fullName evidence="4">BNR/Asp-box repeat protein</fullName>
    </recommendedName>
</protein>
<keyword evidence="3" id="KW-1185">Reference proteome</keyword>
<evidence type="ECO:0000256" key="1">
    <source>
        <dbReference type="SAM" id="Phobius"/>
    </source>
</evidence>
<keyword evidence="1" id="KW-1133">Transmembrane helix</keyword>
<dbReference type="Gene3D" id="2.120.10.10">
    <property type="match status" value="1"/>
</dbReference>
<evidence type="ECO:0008006" key="4">
    <source>
        <dbReference type="Google" id="ProtNLM"/>
    </source>
</evidence>
<gene>
    <name evidence="2" type="ORF">K239x_28960</name>
</gene>
<evidence type="ECO:0000313" key="2">
    <source>
        <dbReference type="EMBL" id="QDT10904.1"/>
    </source>
</evidence>
<dbReference type="InterPro" id="IPR036278">
    <property type="entry name" value="Sialidase_sf"/>
</dbReference>
<sequence>MLCRRRASVSDTDLRSSCDAKPYLVPRRIVQPTINCMTFLMNVKSPTYAFFGEAATLAVSVLLFAFAASSPRIASAQSPSKLTTFMTDAGWCWYQDPRAVISNDKLVVGGVSGQTGDIKVSVFDLKANKLLGTKTLHAQFESDDHNVPAFYVRPDGSLLAVWAKHGNEKIHHYCISSPDDYLQWGQRQAFKHDYPDRPGVTYQNLLVIENEGLLFNFFRDGKTYNPTFITSDDDGNTWQNRTHFIADEVDGRHRPYPRYLQRDANTIGVSFTEGHPRNYGNSLYYADFREGAFFKADGTKIKNLDDGPLMPSEAERIYQGSDTTEKPDGFGSVPNSAWTCATATDAMGHPKLGYTLYLSNDDHRFRMASFDGTGWIDREIAYAGTCLYPRETSYTGLMTFDPEDSSKVFVSSDVDPTTGAHSEGKHQIYCATITPTDDISSIKWQPIQHDSGIRNIRPMALSADGYKVLLWLKGPWNTYTDYATNVVGIVLERPR</sequence>
<evidence type="ECO:0000313" key="3">
    <source>
        <dbReference type="Proteomes" id="UP000319817"/>
    </source>
</evidence>
<dbReference type="SUPFAM" id="SSF50939">
    <property type="entry name" value="Sialidases"/>
    <property type="match status" value="1"/>
</dbReference>
<organism evidence="2 3">
    <name type="scientific">Stieleria marina</name>
    <dbReference type="NCBI Taxonomy" id="1930275"/>
    <lineage>
        <taxon>Bacteria</taxon>
        <taxon>Pseudomonadati</taxon>
        <taxon>Planctomycetota</taxon>
        <taxon>Planctomycetia</taxon>
        <taxon>Pirellulales</taxon>
        <taxon>Pirellulaceae</taxon>
        <taxon>Stieleria</taxon>
    </lineage>
</organism>
<dbReference type="SUPFAM" id="SSF50998">
    <property type="entry name" value="Quinoprotein alcohol dehydrogenase-like"/>
    <property type="match status" value="1"/>
</dbReference>
<feature type="transmembrane region" description="Helical" evidence="1">
    <location>
        <begin position="47"/>
        <end position="68"/>
    </location>
</feature>
<dbReference type="InterPro" id="IPR011047">
    <property type="entry name" value="Quinoprotein_ADH-like_sf"/>
</dbReference>
<dbReference type="OrthoDB" id="6381507at2"/>